<feature type="domain" description="Methyltransferase" evidence="6">
    <location>
        <begin position="35"/>
        <end position="124"/>
    </location>
</feature>
<dbReference type="Gene3D" id="3.40.50.150">
    <property type="entry name" value="Vaccinia Virus protein VP39"/>
    <property type="match status" value="1"/>
</dbReference>
<dbReference type="CDD" id="cd02440">
    <property type="entry name" value="AdoMet_MTases"/>
    <property type="match status" value="1"/>
</dbReference>
<dbReference type="EMBL" id="CCAZ020000001">
    <property type="protein sequence ID" value="CEG08990.1"/>
    <property type="molecule type" value="Genomic_DNA"/>
</dbReference>
<dbReference type="PANTHER" id="PTHR43861">
    <property type="entry name" value="TRANS-ACONITATE 2-METHYLTRANSFERASE-RELATED"/>
    <property type="match status" value="1"/>
</dbReference>
<dbReference type="InterPro" id="IPR023506">
    <property type="entry name" value="Trans-aconitate_MeTrfase"/>
</dbReference>
<dbReference type="OrthoDB" id="9795085at2"/>
<proteinExistence type="inferred from homology"/>
<dbReference type="GO" id="GO:0032259">
    <property type="term" value="P:methylation"/>
    <property type="evidence" value="ECO:0007669"/>
    <property type="project" value="UniProtKB-KW"/>
</dbReference>
<comment type="function">
    <text evidence="5">Catalyzes the S-adenosylmethionine monomethyl esterification of trans-aconitate.</text>
</comment>
<keyword evidence="3 5" id="KW-0808">Transferase</keyword>
<evidence type="ECO:0000313" key="8">
    <source>
        <dbReference type="Proteomes" id="UP000035762"/>
    </source>
</evidence>
<evidence type="ECO:0000259" key="6">
    <source>
        <dbReference type="Pfam" id="PF13649"/>
    </source>
</evidence>
<evidence type="ECO:0000256" key="4">
    <source>
        <dbReference type="ARBA" id="ARBA00022691"/>
    </source>
</evidence>
<dbReference type="EC" id="2.1.1.144" evidence="5"/>
<dbReference type="GO" id="GO:0005737">
    <property type="term" value="C:cytoplasm"/>
    <property type="evidence" value="ECO:0007669"/>
    <property type="project" value="UniProtKB-SubCell"/>
</dbReference>
<evidence type="ECO:0000256" key="2">
    <source>
        <dbReference type="ARBA" id="ARBA00022603"/>
    </source>
</evidence>
<evidence type="ECO:0000256" key="3">
    <source>
        <dbReference type="ARBA" id="ARBA00022679"/>
    </source>
</evidence>
<comment type="catalytic activity">
    <reaction evidence="5">
        <text>trans-aconitate + S-adenosyl-L-methionine = (E)-3-(methoxycarbonyl)pent-2-enedioate + S-adenosyl-L-homocysteine</text>
        <dbReference type="Rhea" id="RHEA:14969"/>
        <dbReference type="ChEBI" id="CHEBI:15708"/>
        <dbReference type="ChEBI" id="CHEBI:57470"/>
        <dbReference type="ChEBI" id="CHEBI:57856"/>
        <dbReference type="ChEBI" id="CHEBI:59789"/>
        <dbReference type="EC" id="2.1.1.144"/>
    </reaction>
</comment>
<keyword evidence="4 5" id="KW-0949">S-adenosyl-L-methionine</keyword>
<evidence type="ECO:0000256" key="1">
    <source>
        <dbReference type="ARBA" id="ARBA00022490"/>
    </source>
</evidence>
<dbReference type="RefSeq" id="WP_009340285.1">
    <property type="nucleotide sequence ID" value="NZ_CCAZ020000001.1"/>
</dbReference>
<dbReference type="PANTHER" id="PTHR43861:SF1">
    <property type="entry name" value="TRANS-ACONITATE 2-METHYLTRANSFERASE"/>
    <property type="match status" value="1"/>
</dbReference>
<comment type="similarity">
    <text evidence="5">Belongs to the methyltransferase superfamily. Tam family.</text>
</comment>
<keyword evidence="1 5" id="KW-0963">Cytoplasm</keyword>
<keyword evidence="8" id="KW-1185">Reference proteome</keyword>
<organism evidence="7 8">
    <name type="scientific">Afipia felis</name>
    <name type="common">Cat scratch disease bacillus</name>
    <dbReference type="NCBI Taxonomy" id="1035"/>
    <lineage>
        <taxon>Bacteria</taxon>
        <taxon>Pseudomonadati</taxon>
        <taxon>Pseudomonadota</taxon>
        <taxon>Alphaproteobacteria</taxon>
        <taxon>Hyphomicrobiales</taxon>
        <taxon>Nitrobacteraceae</taxon>
        <taxon>Afipia</taxon>
    </lineage>
</organism>
<comment type="caution">
    <text evidence="7">The sequence shown here is derived from an EMBL/GenBank/DDBJ whole genome shotgun (WGS) entry which is preliminary data.</text>
</comment>
<dbReference type="Proteomes" id="UP000035762">
    <property type="component" value="Unassembled WGS sequence"/>
</dbReference>
<dbReference type="InterPro" id="IPR023149">
    <property type="entry name" value="Trans_acon_MeTrfase_C"/>
</dbReference>
<dbReference type="SUPFAM" id="SSF53335">
    <property type="entry name" value="S-adenosyl-L-methionine-dependent methyltransferases"/>
    <property type="match status" value="1"/>
</dbReference>
<accession>A0A090MNL1</accession>
<sequence>MADWDARQYLKFEDERTRPSRDLLAQIPLTAPRHVVDIGCGPGNSTELLVQRWPDATVTGIDTSADMLRQARERLPNVEFIETNVSHWKPPADADVLFANAIFQWVPDHLGQLKRLLSALPQGGVLAVQMPDNLAEPTHVLMREVALDGPWRDALSDVTRLRDILPSPRVYYDALQPLCSRFELWHTGYNHVLNDATEIVEWVKGTGLRPFLDPLEVPQRKEFLAQYTARVAASYLPQQDGKVLLHFPRLFLVAVR</sequence>
<dbReference type="InterPro" id="IPR041698">
    <property type="entry name" value="Methyltransf_25"/>
</dbReference>
<dbReference type="Pfam" id="PF13649">
    <property type="entry name" value="Methyltransf_25"/>
    <property type="match status" value="1"/>
</dbReference>
<gene>
    <name evidence="5 7" type="primary">tam</name>
    <name evidence="7" type="ORF">BN961_02411</name>
</gene>
<evidence type="ECO:0000256" key="5">
    <source>
        <dbReference type="HAMAP-Rule" id="MF_00560"/>
    </source>
</evidence>
<reference evidence="7 8" key="1">
    <citation type="journal article" date="2014" name="Genome Announc.">
        <title>Genome Sequence of Afipia felis Strain 76713, Isolated in Hospital Water Using an Amoeba Co-Culture Procedure.</title>
        <authorList>
            <person name="Benamar S."/>
            <person name="La Scola B."/>
            <person name="Croce O."/>
        </authorList>
    </citation>
    <scope>NUCLEOTIDE SEQUENCE [LARGE SCALE GENOMIC DNA]</scope>
    <source>
        <strain evidence="7 8">76713</strain>
    </source>
</reference>
<dbReference type="HAMAP" id="MF_00560">
    <property type="entry name" value="Tran_acon_Me_trans"/>
    <property type="match status" value="1"/>
</dbReference>
<dbReference type="NCBIfam" id="NF002463">
    <property type="entry name" value="PRK01683.1"/>
    <property type="match status" value="1"/>
</dbReference>
<name>A0A090MNL1_AFIFE</name>
<dbReference type="Gene3D" id="1.10.150.290">
    <property type="entry name" value="S-adenosyl-L-methionine-dependent methyltransferases"/>
    <property type="match status" value="1"/>
</dbReference>
<comment type="subcellular location">
    <subcellularLocation>
        <location evidence="5">Cytoplasm</location>
    </subcellularLocation>
</comment>
<dbReference type="STRING" id="1035.BN961_02411"/>
<dbReference type="GO" id="GO:0030798">
    <property type="term" value="F:trans-aconitate 2-methyltransferase activity"/>
    <property type="evidence" value="ECO:0007669"/>
    <property type="project" value="UniProtKB-UniRule"/>
</dbReference>
<dbReference type="InterPro" id="IPR029063">
    <property type="entry name" value="SAM-dependent_MTases_sf"/>
</dbReference>
<protein>
    <recommendedName>
        <fullName evidence="5">Trans-aconitate 2-methyltransferase</fullName>
        <ecNumber evidence="5">2.1.1.144</ecNumber>
    </recommendedName>
</protein>
<keyword evidence="2 5" id="KW-0489">Methyltransferase</keyword>
<dbReference type="AlphaFoldDB" id="A0A090MNL1"/>
<evidence type="ECO:0000313" key="7">
    <source>
        <dbReference type="EMBL" id="CEG08990.1"/>
    </source>
</evidence>